<feature type="signal peptide" evidence="2">
    <location>
        <begin position="1"/>
        <end position="27"/>
    </location>
</feature>
<evidence type="ECO:0000256" key="2">
    <source>
        <dbReference type="SAM" id="SignalP"/>
    </source>
</evidence>
<accession>A0A9P4QKW5</accession>
<feature type="transmembrane region" description="Helical" evidence="1">
    <location>
        <begin position="147"/>
        <end position="170"/>
    </location>
</feature>
<protein>
    <submittedName>
        <fullName evidence="3">Uncharacterized protein</fullName>
    </submittedName>
</protein>
<feature type="transmembrane region" description="Helical" evidence="1">
    <location>
        <begin position="43"/>
        <end position="59"/>
    </location>
</feature>
<evidence type="ECO:0000313" key="4">
    <source>
        <dbReference type="Proteomes" id="UP000799444"/>
    </source>
</evidence>
<feature type="transmembrane region" description="Helical" evidence="1">
    <location>
        <begin position="122"/>
        <end position="141"/>
    </location>
</feature>
<gene>
    <name evidence="3" type="ORF">EJ04DRAFT_591707</name>
</gene>
<dbReference type="EMBL" id="ML996284">
    <property type="protein sequence ID" value="KAF2728349.1"/>
    <property type="molecule type" value="Genomic_DNA"/>
</dbReference>
<keyword evidence="2" id="KW-0732">Signal</keyword>
<dbReference type="Proteomes" id="UP000799444">
    <property type="component" value="Unassembled WGS sequence"/>
</dbReference>
<dbReference type="AlphaFoldDB" id="A0A9P4QKW5"/>
<organism evidence="3 4">
    <name type="scientific">Polyplosphaeria fusca</name>
    <dbReference type="NCBI Taxonomy" id="682080"/>
    <lineage>
        <taxon>Eukaryota</taxon>
        <taxon>Fungi</taxon>
        <taxon>Dikarya</taxon>
        <taxon>Ascomycota</taxon>
        <taxon>Pezizomycotina</taxon>
        <taxon>Dothideomycetes</taxon>
        <taxon>Pleosporomycetidae</taxon>
        <taxon>Pleosporales</taxon>
        <taxon>Tetraplosphaeriaceae</taxon>
        <taxon>Polyplosphaeria</taxon>
    </lineage>
</organism>
<keyword evidence="1" id="KW-1133">Transmembrane helix</keyword>
<feature type="transmembrane region" description="Helical" evidence="1">
    <location>
        <begin position="90"/>
        <end position="110"/>
    </location>
</feature>
<evidence type="ECO:0000313" key="3">
    <source>
        <dbReference type="EMBL" id="KAF2728349.1"/>
    </source>
</evidence>
<keyword evidence="4" id="KW-1185">Reference proteome</keyword>
<proteinExistence type="predicted"/>
<keyword evidence="1" id="KW-0472">Membrane</keyword>
<sequence length="175" mass="18690">MPRFMLRGHHLLHFLATLSYCISFAVAGPSPPNDASQPPLYQVPLVSIGALIGMLFMVLGRPYGAFKTYVGPAMGATSILWVLMSCGSAGGHSCAWVLFGSWLVLFLAYIAVEGHRAGNRKLYISMTLFASVVSVCITASIQNSDALGGFAVALPPCASFSAYTVGFFIFDRETP</sequence>
<name>A0A9P4QKW5_9PLEO</name>
<reference evidence="3" key="1">
    <citation type="journal article" date="2020" name="Stud. Mycol.">
        <title>101 Dothideomycetes genomes: a test case for predicting lifestyles and emergence of pathogens.</title>
        <authorList>
            <person name="Haridas S."/>
            <person name="Albert R."/>
            <person name="Binder M."/>
            <person name="Bloem J."/>
            <person name="Labutti K."/>
            <person name="Salamov A."/>
            <person name="Andreopoulos B."/>
            <person name="Baker S."/>
            <person name="Barry K."/>
            <person name="Bills G."/>
            <person name="Bluhm B."/>
            <person name="Cannon C."/>
            <person name="Castanera R."/>
            <person name="Culley D."/>
            <person name="Daum C."/>
            <person name="Ezra D."/>
            <person name="Gonzalez J."/>
            <person name="Henrissat B."/>
            <person name="Kuo A."/>
            <person name="Liang C."/>
            <person name="Lipzen A."/>
            <person name="Lutzoni F."/>
            <person name="Magnuson J."/>
            <person name="Mondo S."/>
            <person name="Nolan M."/>
            <person name="Ohm R."/>
            <person name="Pangilinan J."/>
            <person name="Park H.-J."/>
            <person name="Ramirez L."/>
            <person name="Alfaro M."/>
            <person name="Sun H."/>
            <person name="Tritt A."/>
            <person name="Yoshinaga Y."/>
            <person name="Zwiers L.-H."/>
            <person name="Turgeon B."/>
            <person name="Goodwin S."/>
            <person name="Spatafora J."/>
            <person name="Crous P."/>
            <person name="Grigoriev I."/>
        </authorList>
    </citation>
    <scope>NUCLEOTIDE SEQUENCE</scope>
    <source>
        <strain evidence="3">CBS 125425</strain>
    </source>
</reference>
<comment type="caution">
    <text evidence="3">The sequence shown here is derived from an EMBL/GenBank/DDBJ whole genome shotgun (WGS) entry which is preliminary data.</text>
</comment>
<keyword evidence="1" id="KW-0812">Transmembrane</keyword>
<evidence type="ECO:0000256" key="1">
    <source>
        <dbReference type="SAM" id="Phobius"/>
    </source>
</evidence>
<dbReference type="OrthoDB" id="3800458at2759"/>
<feature type="chain" id="PRO_5040373941" evidence="2">
    <location>
        <begin position="28"/>
        <end position="175"/>
    </location>
</feature>
<feature type="transmembrane region" description="Helical" evidence="1">
    <location>
        <begin position="66"/>
        <end position="84"/>
    </location>
</feature>